<dbReference type="AlphaFoldDB" id="A0A8S4ABL4"/>
<evidence type="ECO:0000313" key="1">
    <source>
        <dbReference type="EMBL" id="CAG5857704.1"/>
    </source>
</evidence>
<comment type="caution">
    <text evidence="1">The sequence shown here is derived from an EMBL/GenBank/DDBJ whole genome shotgun (WGS) entry which is preliminary data.</text>
</comment>
<reference evidence="1" key="1">
    <citation type="submission" date="2021-05" db="EMBL/GenBank/DDBJ databases">
        <authorList>
            <person name="Tigano A."/>
        </authorList>
    </citation>
    <scope>NUCLEOTIDE SEQUENCE</scope>
</reference>
<accession>A0A8S4ABL4</accession>
<sequence>MVSPPLGFPVAQSGALAPQISGNTSWVAATQSKEEGHRSNNHTARLMLLKVLRFLALSCSSSNPSDW</sequence>
<keyword evidence="2" id="KW-1185">Reference proteome</keyword>
<proteinExistence type="predicted"/>
<gene>
    <name evidence="1" type="ORF">MMEN_LOCUS720</name>
</gene>
<dbReference type="EMBL" id="CAJRST010000001">
    <property type="protein sequence ID" value="CAG5857704.1"/>
    <property type="molecule type" value="Genomic_DNA"/>
</dbReference>
<name>A0A8S4ABL4_9TELE</name>
<organism evidence="1 2">
    <name type="scientific">Menidia menidia</name>
    <name type="common">Atlantic silverside</name>
    <dbReference type="NCBI Taxonomy" id="238744"/>
    <lineage>
        <taxon>Eukaryota</taxon>
        <taxon>Metazoa</taxon>
        <taxon>Chordata</taxon>
        <taxon>Craniata</taxon>
        <taxon>Vertebrata</taxon>
        <taxon>Euteleostomi</taxon>
        <taxon>Actinopterygii</taxon>
        <taxon>Neopterygii</taxon>
        <taxon>Teleostei</taxon>
        <taxon>Neoteleostei</taxon>
        <taxon>Acanthomorphata</taxon>
        <taxon>Ovalentaria</taxon>
        <taxon>Atherinomorphae</taxon>
        <taxon>Atheriniformes</taxon>
        <taxon>Atherinopsidae</taxon>
        <taxon>Menidiinae</taxon>
        <taxon>Menidia</taxon>
    </lineage>
</organism>
<protein>
    <submittedName>
        <fullName evidence="1">(Atlantic silverside) hypothetical protein</fullName>
    </submittedName>
</protein>
<dbReference type="Proteomes" id="UP000677803">
    <property type="component" value="Unassembled WGS sequence"/>
</dbReference>
<evidence type="ECO:0000313" key="2">
    <source>
        <dbReference type="Proteomes" id="UP000677803"/>
    </source>
</evidence>